<evidence type="ECO:0000313" key="2">
    <source>
        <dbReference type="EMBL" id="SMO89941.1"/>
    </source>
</evidence>
<feature type="transmembrane region" description="Helical" evidence="1">
    <location>
        <begin position="259"/>
        <end position="281"/>
    </location>
</feature>
<feature type="transmembrane region" description="Helical" evidence="1">
    <location>
        <begin position="95"/>
        <end position="113"/>
    </location>
</feature>
<reference evidence="2 3" key="1">
    <citation type="submission" date="2017-05" db="EMBL/GenBank/DDBJ databases">
        <authorList>
            <person name="Varghese N."/>
            <person name="Submissions S."/>
        </authorList>
    </citation>
    <scope>NUCLEOTIDE SEQUENCE [LARGE SCALE GENOMIC DNA]</scope>
    <source>
        <strain evidence="2 3">DSM 21194</strain>
    </source>
</reference>
<protein>
    <submittedName>
        <fullName evidence="2">Uncharacterized protein</fullName>
    </submittedName>
</protein>
<dbReference type="RefSeq" id="WP_142715843.1">
    <property type="nucleotide sequence ID" value="NZ_FXTH01000021.1"/>
</dbReference>
<feature type="transmembrane region" description="Helical" evidence="1">
    <location>
        <begin position="200"/>
        <end position="221"/>
    </location>
</feature>
<keyword evidence="1" id="KW-1133">Transmembrane helix</keyword>
<keyword evidence="3" id="KW-1185">Reference proteome</keyword>
<organism evidence="2 3">
    <name type="scientific">Fodinibius sediminis</name>
    <dbReference type="NCBI Taxonomy" id="1214077"/>
    <lineage>
        <taxon>Bacteria</taxon>
        <taxon>Pseudomonadati</taxon>
        <taxon>Balneolota</taxon>
        <taxon>Balneolia</taxon>
        <taxon>Balneolales</taxon>
        <taxon>Balneolaceae</taxon>
        <taxon>Fodinibius</taxon>
    </lineage>
</organism>
<evidence type="ECO:0000256" key="1">
    <source>
        <dbReference type="SAM" id="Phobius"/>
    </source>
</evidence>
<gene>
    <name evidence="2" type="ORF">SAMN06265218_12130</name>
</gene>
<keyword evidence="1" id="KW-0472">Membrane</keyword>
<evidence type="ECO:0000313" key="3">
    <source>
        <dbReference type="Proteomes" id="UP000317593"/>
    </source>
</evidence>
<dbReference type="EMBL" id="FXTH01000021">
    <property type="protein sequence ID" value="SMO89941.1"/>
    <property type="molecule type" value="Genomic_DNA"/>
</dbReference>
<dbReference type="AlphaFoldDB" id="A0A521F2R6"/>
<dbReference type="OrthoDB" id="3260635at2"/>
<sequence length="292" mass="32317">MKYRKSITILSSIIIILAVVAASMSVFSTGSPGPYDIETVRGETVTVYGKGPYKHMSEDVAPQGIAQGYITLFVGVPLLILSLVWARRGSLKGRFLLAGTLGYFLVTYLFYLVMGMYNVLFLVYVILLGTTFFAFAQTLLSFDLTNIAERFSESTPIKFIGGFLVFNSMAIGLMWLQVVVPPLVNGSIIPGQVEHYTTLIVQGLDLGLLLPLSFVSGLLFIRRKPFEYLLTPMYFIFLSILMVALTAKVIAMGMFGQHIVPAIVIIPFFGMVSIFCSVLIFKNIREPAHEYA</sequence>
<name>A0A521F2R6_9BACT</name>
<feature type="transmembrane region" description="Helical" evidence="1">
    <location>
        <begin position="119"/>
        <end position="140"/>
    </location>
</feature>
<dbReference type="Proteomes" id="UP000317593">
    <property type="component" value="Unassembled WGS sequence"/>
</dbReference>
<feature type="transmembrane region" description="Helical" evidence="1">
    <location>
        <begin position="233"/>
        <end position="253"/>
    </location>
</feature>
<keyword evidence="1" id="KW-0812">Transmembrane</keyword>
<proteinExistence type="predicted"/>
<feature type="transmembrane region" description="Helical" evidence="1">
    <location>
        <begin position="7"/>
        <end position="27"/>
    </location>
</feature>
<feature type="transmembrane region" description="Helical" evidence="1">
    <location>
        <begin position="160"/>
        <end position="180"/>
    </location>
</feature>
<feature type="transmembrane region" description="Helical" evidence="1">
    <location>
        <begin position="66"/>
        <end position="86"/>
    </location>
</feature>
<accession>A0A521F2R6</accession>